<keyword evidence="2" id="KW-1185">Reference proteome</keyword>
<evidence type="ECO:0000313" key="1">
    <source>
        <dbReference type="EMBL" id="KAK8222743.1"/>
    </source>
</evidence>
<proteinExistence type="predicted"/>
<dbReference type="EMBL" id="JBBWRZ010000015">
    <property type="protein sequence ID" value="KAK8222743.1"/>
    <property type="molecule type" value="Genomic_DNA"/>
</dbReference>
<name>A0ABR1Y9E7_9PEZI</name>
<accession>A0ABR1Y9E7</accession>
<comment type="caution">
    <text evidence="1">The sequence shown here is derived from an EMBL/GenBank/DDBJ whole genome shotgun (WGS) entry which is preliminary data.</text>
</comment>
<protein>
    <submittedName>
        <fullName evidence="1">Uncharacterized protein</fullName>
    </submittedName>
</protein>
<reference evidence="1 2" key="1">
    <citation type="submission" date="2024-04" db="EMBL/GenBank/DDBJ databases">
        <title>Phyllosticta paracitricarpa is synonymous to the EU quarantine fungus P. citricarpa based on phylogenomic analyses.</title>
        <authorList>
            <consortium name="Lawrence Berkeley National Laboratory"/>
            <person name="Van Ingen-Buijs V.A."/>
            <person name="Van Westerhoven A.C."/>
            <person name="Haridas S."/>
            <person name="Skiadas P."/>
            <person name="Martin F."/>
            <person name="Groenewald J.Z."/>
            <person name="Crous P.W."/>
            <person name="Seidl M.F."/>
        </authorList>
    </citation>
    <scope>NUCLEOTIDE SEQUENCE [LARGE SCALE GENOMIC DNA]</scope>
    <source>
        <strain evidence="1 2">CBS 123374</strain>
    </source>
</reference>
<gene>
    <name evidence="1" type="ORF">HDK90DRAFT_119963</name>
</gene>
<sequence>MSWSRSAIKIMRRLNFRVDGTSIGARRSDRAVLKPESGSSFNFSSLSSVEERHRRNSAAFRHLLFCGHIQSSSDGEHFFAGLGYAGLGYAGHGPHFLLSAMPKMPKPSWTELYDMIEWISPDVLTVRSRRSVKSASWKWSAHCHGQNVR</sequence>
<organism evidence="1 2">
    <name type="scientific">Phyllosticta capitalensis</name>
    <dbReference type="NCBI Taxonomy" id="121624"/>
    <lineage>
        <taxon>Eukaryota</taxon>
        <taxon>Fungi</taxon>
        <taxon>Dikarya</taxon>
        <taxon>Ascomycota</taxon>
        <taxon>Pezizomycotina</taxon>
        <taxon>Dothideomycetes</taxon>
        <taxon>Dothideomycetes incertae sedis</taxon>
        <taxon>Botryosphaeriales</taxon>
        <taxon>Phyllostictaceae</taxon>
        <taxon>Phyllosticta</taxon>
    </lineage>
</organism>
<evidence type="ECO:0000313" key="2">
    <source>
        <dbReference type="Proteomes" id="UP001492380"/>
    </source>
</evidence>
<dbReference type="Proteomes" id="UP001492380">
    <property type="component" value="Unassembled WGS sequence"/>
</dbReference>